<comment type="caution">
    <text evidence="1">The sequence shown here is derived from an EMBL/GenBank/DDBJ whole genome shotgun (WGS) entry which is preliminary data.</text>
</comment>
<sequence length="39" mass="4538">QEFRGWNSVKWKTQAFKKIEKEISSLVEGALEKKEEANA</sequence>
<feature type="non-terminal residue" evidence="1">
    <location>
        <position position="1"/>
    </location>
</feature>
<name>X0VD63_9ZZZZ</name>
<evidence type="ECO:0000313" key="1">
    <source>
        <dbReference type="EMBL" id="GAF98470.1"/>
    </source>
</evidence>
<organism evidence="1">
    <name type="scientific">marine sediment metagenome</name>
    <dbReference type="NCBI Taxonomy" id="412755"/>
    <lineage>
        <taxon>unclassified sequences</taxon>
        <taxon>metagenomes</taxon>
        <taxon>ecological metagenomes</taxon>
    </lineage>
</organism>
<dbReference type="EMBL" id="BARS01010915">
    <property type="protein sequence ID" value="GAF98470.1"/>
    <property type="molecule type" value="Genomic_DNA"/>
</dbReference>
<protein>
    <submittedName>
        <fullName evidence="1">Uncharacterized protein</fullName>
    </submittedName>
</protein>
<dbReference type="AlphaFoldDB" id="X0VD63"/>
<accession>X0VD63</accession>
<gene>
    <name evidence="1" type="ORF">S01H1_20056</name>
</gene>
<proteinExistence type="predicted"/>
<reference evidence="1" key="1">
    <citation type="journal article" date="2014" name="Front. Microbiol.">
        <title>High frequency of phylogenetically diverse reductive dehalogenase-homologous genes in deep subseafloor sedimentary metagenomes.</title>
        <authorList>
            <person name="Kawai M."/>
            <person name="Futagami T."/>
            <person name="Toyoda A."/>
            <person name="Takaki Y."/>
            <person name="Nishi S."/>
            <person name="Hori S."/>
            <person name="Arai W."/>
            <person name="Tsubouchi T."/>
            <person name="Morono Y."/>
            <person name="Uchiyama I."/>
            <person name="Ito T."/>
            <person name="Fujiyama A."/>
            <person name="Inagaki F."/>
            <person name="Takami H."/>
        </authorList>
    </citation>
    <scope>NUCLEOTIDE SEQUENCE</scope>
    <source>
        <strain evidence="1">Expedition CK06-06</strain>
    </source>
</reference>